<dbReference type="EMBL" id="VSSQ01000091">
    <property type="protein sequence ID" value="MPL75783.1"/>
    <property type="molecule type" value="Genomic_DNA"/>
</dbReference>
<dbReference type="Pfam" id="PF13472">
    <property type="entry name" value="Lipase_GDSL_2"/>
    <property type="match status" value="1"/>
</dbReference>
<comment type="caution">
    <text evidence="2">The sequence shown here is derived from an EMBL/GenBank/DDBJ whole genome shotgun (WGS) entry which is preliminary data.</text>
</comment>
<dbReference type="Gene3D" id="3.40.50.1110">
    <property type="entry name" value="SGNH hydrolase"/>
    <property type="match status" value="1"/>
</dbReference>
<evidence type="ECO:0000313" key="2">
    <source>
        <dbReference type="EMBL" id="MPL75783.1"/>
    </source>
</evidence>
<evidence type="ECO:0000259" key="1">
    <source>
        <dbReference type="Pfam" id="PF13472"/>
    </source>
</evidence>
<dbReference type="InterPro" id="IPR013830">
    <property type="entry name" value="SGNH_hydro"/>
</dbReference>
<dbReference type="SUPFAM" id="SSF52266">
    <property type="entry name" value="SGNH hydrolase"/>
    <property type="match status" value="1"/>
</dbReference>
<name>A0A644UAA0_9ZZZZ</name>
<protein>
    <recommendedName>
        <fullName evidence="1">SGNH hydrolase-type esterase domain-containing protein</fullName>
    </recommendedName>
</protein>
<dbReference type="AlphaFoldDB" id="A0A644UAA0"/>
<gene>
    <name evidence="2" type="ORF">SDC9_21614</name>
</gene>
<sequence length="306" mass="33701">MKTAFVIFAIIFFISGSRGQTIKIPEPVNFLALGDSYTIGQSVPENERWPVQLMNALSGSGFQTGELRIIAQTGWRTDNLKNAINQQLPLNGFNVVSLLIGVNNQYQGGTPHAYAPQFEDLLSQAIALAGYNPSGVFVLSIPDYAFTPFGNGNPAISQQIDAFNQVNRNISSLFGVTYIDITPISRNGLSNPALIAGDGLHPSGLMYSLWVEEIMKKVTRELSIAEEPFAVSGPEWFVQDKSLSIVNLTESAEIQIYQANGRMVSAERLTGRGRTSVSLMNLPAGFYFFRLFRDPDFRITGKFYLP</sequence>
<dbReference type="InterPro" id="IPR036514">
    <property type="entry name" value="SGNH_hydro_sf"/>
</dbReference>
<accession>A0A644UAA0</accession>
<proteinExistence type="predicted"/>
<feature type="domain" description="SGNH hydrolase-type esterase" evidence="1">
    <location>
        <begin position="32"/>
        <end position="207"/>
    </location>
</feature>
<dbReference type="CDD" id="cd01832">
    <property type="entry name" value="SGNH_hydrolase_like_1"/>
    <property type="match status" value="1"/>
</dbReference>
<reference evidence="2" key="1">
    <citation type="submission" date="2019-08" db="EMBL/GenBank/DDBJ databases">
        <authorList>
            <person name="Kucharzyk K."/>
            <person name="Murdoch R.W."/>
            <person name="Higgins S."/>
            <person name="Loffler F."/>
        </authorList>
    </citation>
    <scope>NUCLEOTIDE SEQUENCE</scope>
</reference>
<organism evidence="2">
    <name type="scientific">bioreactor metagenome</name>
    <dbReference type="NCBI Taxonomy" id="1076179"/>
    <lineage>
        <taxon>unclassified sequences</taxon>
        <taxon>metagenomes</taxon>
        <taxon>ecological metagenomes</taxon>
    </lineage>
</organism>